<feature type="transmembrane region" description="Helical" evidence="7">
    <location>
        <begin position="435"/>
        <end position="454"/>
    </location>
</feature>
<feature type="transmembrane region" description="Helical" evidence="7">
    <location>
        <begin position="39"/>
        <end position="61"/>
    </location>
</feature>
<keyword evidence="2" id="KW-1003">Cell membrane</keyword>
<dbReference type="OrthoDB" id="9876900at2759"/>
<evidence type="ECO:0000256" key="2">
    <source>
        <dbReference type="ARBA" id="ARBA00022475"/>
    </source>
</evidence>
<dbReference type="EMBL" id="CBTN010000019">
    <property type="protein sequence ID" value="CDH53784.1"/>
    <property type="molecule type" value="Genomic_DNA"/>
</dbReference>
<evidence type="ECO:0000313" key="9">
    <source>
        <dbReference type="Proteomes" id="UP000027586"/>
    </source>
</evidence>
<keyword evidence="7" id="KW-0812">Transmembrane</keyword>
<dbReference type="AlphaFoldDB" id="A0A068RUS9"/>
<feature type="transmembrane region" description="Helical" evidence="7">
    <location>
        <begin position="460"/>
        <end position="481"/>
    </location>
</feature>
<dbReference type="GO" id="GO:0030213">
    <property type="term" value="P:hyaluronan biosynthetic process"/>
    <property type="evidence" value="ECO:0007669"/>
    <property type="project" value="TreeGrafter"/>
</dbReference>
<reference evidence="8" key="1">
    <citation type="submission" date="2013-08" db="EMBL/GenBank/DDBJ databases">
        <title>Gene expansion shapes genome architecture in the human pathogen Lichtheimia corymbifera: an evolutionary genomics analysis in the ancient terrestrial Mucorales (Mucoromycotina).</title>
        <authorList>
            <person name="Schwartze V.U."/>
            <person name="Winter S."/>
            <person name="Shelest E."/>
            <person name="Marcet-Houben M."/>
            <person name="Horn F."/>
            <person name="Wehner S."/>
            <person name="Hoffmann K."/>
            <person name="Riege K."/>
            <person name="Sammeth M."/>
            <person name="Nowrousian M."/>
            <person name="Valiante V."/>
            <person name="Linde J."/>
            <person name="Jacobsen I.D."/>
            <person name="Marz M."/>
            <person name="Brakhage A.A."/>
            <person name="Gabaldon T."/>
            <person name="Bocker S."/>
            <person name="Voigt K."/>
        </authorList>
    </citation>
    <scope>NUCLEOTIDE SEQUENCE [LARGE SCALE GENOMIC DNA]</scope>
    <source>
        <strain evidence="8">FSU 9682</strain>
    </source>
</reference>
<protein>
    <submittedName>
        <fullName evidence="8">Hyaluronan synthase 2</fullName>
    </submittedName>
</protein>
<evidence type="ECO:0000256" key="7">
    <source>
        <dbReference type="SAM" id="Phobius"/>
    </source>
</evidence>
<feature type="transmembrane region" description="Helical" evidence="7">
    <location>
        <begin position="9"/>
        <end position="33"/>
    </location>
</feature>
<feature type="region of interest" description="Disordered" evidence="6">
    <location>
        <begin position="170"/>
        <end position="190"/>
    </location>
</feature>
<name>A0A068RUS9_9FUNG</name>
<sequence length="594" mass="67596">MIWTLPLKIIYSITISCLFVVPAIVGYALHIHIARKSFWALGVYGTVVFCFIILQLLFATLNRILLARYREKTPLPVSAYKSESTEQSSSSPRKASKIGLAVVGYREEPTLFLQCLESIQRLRYPDPFKIVVVVDGKDQEDHEMASIFEKAFPGHSTVVLPYLMSERALAQKNPKATTTTTTTAEQDPEKMDYKKYDMDPVKRQASSSSSSQDEERVAMWEGEEPVLLPTDTRAVCYLQPHCGKRHAMYTAFRVLMEAGCDAIMSTDSDTKFDPNAMVEMERALYWHPNIGAAAGDVRIWNAGDSLLSFMSSLRYWMAFNIERAAQSFNRCVTCVSGPMGLYRSSVLAEILDDWIAQRFLGMECTYGDDRHLTNRVLLHGYRVVYTHYAFCETETPTAFLRWFKQQTRWSKSFYRELLWNARSLHKHSPWMAAELFYQGVYPFVLLFSIFYILWAHAPFVLAVWLVSLMAIACIKTIYSLIVSRSLRFLAFPLYSIYYLLGLVPAKLWALVSLWDVGWGTSARSASERKLENVLLLQIKEALPVVVWFSVILAGIVFNLTVFFLNPNSLNPVVDPGENPDPTSIVFYPNPNGLA</sequence>
<dbReference type="Pfam" id="PF13641">
    <property type="entry name" value="Glyco_tranf_2_3"/>
    <property type="match status" value="1"/>
</dbReference>
<evidence type="ECO:0000313" key="8">
    <source>
        <dbReference type="EMBL" id="CDH53784.1"/>
    </source>
</evidence>
<dbReference type="GO" id="GO:0050501">
    <property type="term" value="F:hyaluronan synthase activity"/>
    <property type="evidence" value="ECO:0007669"/>
    <property type="project" value="TreeGrafter"/>
</dbReference>
<keyword evidence="7" id="KW-1133">Transmembrane helix</keyword>
<evidence type="ECO:0000256" key="4">
    <source>
        <dbReference type="ARBA" id="ARBA00022679"/>
    </source>
</evidence>
<dbReference type="PANTHER" id="PTHR22913:SF12">
    <property type="entry name" value="MANNURONAN SYNTHASE"/>
    <property type="match status" value="1"/>
</dbReference>
<organism evidence="8 9">
    <name type="scientific">Lichtheimia corymbifera JMRC:FSU:9682</name>
    <dbReference type="NCBI Taxonomy" id="1263082"/>
    <lineage>
        <taxon>Eukaryota</taxon>
        <taxon>Fungi</taxon>
        <taxon>Fungi incertae sedis</taxon>
        <taxon>Mucoromycota</taxon>
        <taxon>Mucoromycotina</taxon>
        <taxon>Mucoromycetes</taxon>
        <taxon>Mucorales</taxon>
        <taxon>Lichtheimiaceae</taxon>
        <taxon>Lichtheimia</taxon>
    </lineage>
</organism>
<keyword evidence="4" id="KW-0808">Transferase</keyword>
<feature type="transmembrane region" description="Helical" evidence="7">
    <location>
        <begin position="488"/>
        <end position="511"/>
    </location>
</feature>
<proteinExistence type="predicted"/>
<dbReference type="SUPFAM" id="SSF53448">
    <property type="entry name" value="Nucleotide-diphospho-sugar transferases"/>
    <property type="match status" value="1"/>
</dbReference>
<keyword evidence="5 7" id="KW-0472">Membrane</keyword>
<feature type="transmembrane region" description="Helical" evidence="7">
    <location>
        <begin position="544"/>
        <end position="564"/>
    </location>
</feature>
<gene>
    <name evidence="8" type="ORF">LCOR_05100.1</name>
</gene>
<evidence type="ECO:0000256" key="5">
    <source>
        <dbReference type="ARBA" id="ARBA00023136"/>
    </source>
</evidence>
<evidence type="ECO:0000256" key="3">
    <source>
        <dbReference type="ARBA" id="ARBA00022676"/>
    </source>
</evidence>
<dbReference type="GO" id="GO:0005886">
    <property type="term" value="C:plasma membrane"/>
    <property type="evidence" value="ECO:0007669"/>
    <property type="project" value="UniProtKB-SubCell"/>
</dbReference>
<keyword evidence="9" id="KW-1185">Reference proteome</keyword>
<dbReference type="STRING" id="1263082.A0A068RUS9"/>
<dbReference type="PANTHER" id="PTHR22913">
    <property type="entry name" value="HYALURONAN SYNTHASE"/>
    <property type="match status" value="1"/>
</dbReference>
<comment type="subcellular location">
    <subcellularLocation>
        <location evidence="1">Cell membrane</location>
    </subcellularLocation>
</comment>
<keyword evidence="3" id="KW-0328">Glycosyltransferase</keyword>
<dbReference type="InterPro" id="IPR029044">
    <property type="entry name" value="Nucleotide-diphossugar_trans"/>
</dbReference>
<comment type="caution">
    <text evidence="8">The sequence shown here is derived from an EMBL/GenBank/DDBJ whole genome shotgun (WGS) entry which is preliminary data.</text>
</comment>
<accession>A0A068RUS9</accession>
<dbReference type="VEuPathDB" id="FungiDB:LCOR_05100.1"/>
<dbReference type="Proteomes" id="UP000027586">
    <property type="component" value="Unassembled WGS sequence"/>
</dbReference>
<dbReference type="Gene3D" id="3.90.550.10">
    <property type="entry name" value="Spore Coat Polysaccharide Biosynthesis Protein SpsA, Chain A"/>
    <property type="match status" value="1"/>
</dbReference>
<dbReference type="GO" id="GO:0085029">
    <property type="term" value="P:extracellular matrix assembly"/>
    <property type="evidence" value="ECO:0007669"/>
    <property type="project" value="TreeGrafter"/>
</dbReference>
<evidence type="ECO:0000256" key="6">
    <source>
        <dbReference type="SAM" id="MobiDB-lite"/>
    </source>
</evidence>
<evidence type="ECO:0000256" key="1">
    <source>
        <dbReference type="ARBA" id="ARBA00004236"/>
    </source>
</evidence>